<dbReference type="Pfam" id="PF20859">
    <property type="entry name" value="RHA1_ro05818_N"/>
    <property type="match status" value="1"/>
</dbReference>
<dbReference type="Proteomes" id="UP000579250">
    <property type="component" value="Unassembled WGS sequence"/>
</dbReference>
<dbReference type="EMBL" id="JAAXPI010000003">
    <property type="protein sequence ID" value="NKZ02990.1"/>
    <property type="molecule type" value="Genomic_DNA"/>
</dbReference>
<dbReference type="InterPro" id="IPR006683">
    <property type="entry name" value="Thioestr_dom"/>
</dbReference>
<feature type="domain" description="RHA1-ro05818 N-terminal helical" evidence="2">
    <location>
        <begin position="5"/>
        <end position="62"/>
    </location>
</feature>
<organism evidence="3 4">
    <name type="scientific">Actinomadura latina</name>
    <dbReference type="NCBI Taxonomy" id="163603"/>
    <lineage>
        <taxon>Bacteria</taxon>
        <taxon>Bacillati</taxon>
        <taxon>Actinomycetota</taxon>
        <taxon>Actinomycetes</taxon>
        <taxon>Streptosporangiales</taxon>
        <taxon>Thermomonosporaceae</taxon>
        <taxon>Actinomadura</taxon>
    </lineage>
</organism>
<gene>
    <name evidence="3" type="ORF">HGB48_04380</name>
</gene>
<dbReference type="InterPro" id="IPR052061">
    <property type="entry name" value="PTE-AB_protein"/>
</dbReference>
<dbReference type="InterPro" id="IPR048654">
    <property type="entry name" value="RHA1_ro05818_N"/>
</dbReference>
<evidence type="ECO:0000313" key="3">
    <source>
        <dbReference type="EMBL" id="NKZ02990.1"/>
    </source>
</evidence>
<accession>A0A846YQD0</accession>
<dbReference type="InterPro" id="IPR029069">
    <property type="entry name" value="HotDog_dom_sf"/>
</dbReference>
<dbReference type="Gene3D" id="1.20.58.350">
    <property type="entry name" value="Thioesterase/thiol ester dehydrase-isomerase"/>
    <property type="match status" value="1"/>
</dbReference>
<evidence type="ECO:0000259" key="1">
    <source>
        <dbReference type="Pfam" id="PF03061"/>
    </source>
</evidence>
<dbReference type="AlphaFoldDB" id="A0A846YQD0"/>
<sequence>MTIDLHSETRPAGVDAAVEAARRVIDALVRSGEMTDADMSGIADRLNAVADDLEATAPPLDDRLVNMWRGDGMTRHDPVTGPENPIAPPLEYTAVDSHTIQAVATLGLPYQGPPSSVHGGVSALLLDHTLGVANGWAGASGVTAELTVRYHHLTPLFEPLTITARQVSVDGRKIRTTGEIKANGETCVSAEGLFIAKHPPRPR</sequence>
<comment type="caution">
    <text evidence="3">The sequence shown here is derived from an EMBL/GenBank/DDBJ whole genome shotgun (WGS) entry which is preliminary data.</text>
</comment>
<feature type="domain" description="Thioesterase" evidence="1">
    <location>
        <begin position="117"/>
        <end position="185"/>
    </location>
</feature>
<evidence type="ECO:0000259" key="2">
    <source>
        <dbReference type="Pfam" id="PF20859"/>
    </source>
</evidence>
<evidence type="ECO:0000313" key="4">
    <source>
        <dbReference type="Proteomes" id="UP000579250"/>
    </source>
</evidence>
<dbReference type="Pfam" id="PF03061">
    <property type="entry name" value="4HBT"/>
    <property type="match status" value="1"/>
</dbReference>
<name>A0A846YQD0_9ACTN</name>
<reference evidence="3 4" key="1">
    <citation type="submission" date="2020-04" db="EMBL/GenBank/DDBJ databases">
        <title>MicrobeNet Type strains.</title>
        <authorList>
            <person name="Nicholson A.C."/>
        </authorList>
    </citation>
    <scope>NUCLEOTIDE SEQUENCE [LARGE SCALE GENOMIC DNA]</scope>
    <source>
        <strain evidence="3 4">ATCC BAA-277</strain>
    </source>
</reference>
<keyword evidence="4" id="KW-1185">Reference proteome</keyword>
<dbReference type="CDD" id="cd03443">
    <property type="entry name" value="PaaI_thioesterase"/>
    <property type="match status" value="1"/>
</dbReference>
<dbReference type="RefSeq" id="WP_067635372.1">
    <property type="nucleotide sequence ID" value="NZ_JAAXPI010000003.1"/>
</dbReference>
<protein>
    <submittedName>
        <fullName evidence="3">PaaI family thioesterase</fullName>
    </submittedName>
</protein>
<dbReference type="PANTHER" id="PTHR47260">
    <property type="entry name" value="UPF0644 PROTEIN PB2B4.06"/>
    <property type="match status" value="1"/>
</dbReference>
<dbReference type="SUPFAM" id="SSF54637">
    <property type="entry name" value="Thioesterase/thiol ester dehydrase-isomerase"/>
    <property type="match status" value="1"/>
</dbReference>
<dbReference type="Gene3D" id="3.10.129.10">
    <property type="entry name" value="Hotdog Thioesterase"/>
    <property type="match status" value="1"/>
</dbReference>
<dbReference type="PANTHER" id="PTHR47260:SF1">
    <property type="entry name" value="UPF0644 PROTEIN PB2B4.06"/>
    <property type="match status" value="1"/>
</dbReference>
<proteinExistence type="predicted"/>